<proteinExistence type="predicted"/>
<dbReference type="AlphaFoldDB" id="A0A1D8IJP7"/>
<dbReference type="Proteomes" id="UP000095401">
    <property type="component" value="Chromosome"/>
</dbReference>
<evidence type="ECO:0000313" key="4">
    <source>
        <dbReference type="Proteomes" id="UP000095401"/>
    </source>
</evidence>
<dbReference type="InterPro" id="IPR036196">
    <property type="entry name" value="Ptyr_pPase_sf"/>
</dbReference>
<dbReference type="Gene3D" id="3.40.50.2300">
    <property type="match status" value="1"/>
</dbReference>
<name>A0A1D8IJP7_9GAMM</name>
<dbReference type="InterPro" id="IPR023485">
    <property type="entry name" value="Ptyr_pPase"/>
</dbReference>
<dbReference type="SMART" id="SM00226">
    <property type="entry name" value="LMWPc"/>
    <property type="match status" value="1"/>
</dbReference>
<keyword evidence="4" id="KW-1185">Reference proteome</keyword>
<gene>
    <name evidence="3" type="ORF">BI364_00335</name>
</gene>
<dbReference type="PANTHER" id="PTHR43428">
    <property type="entry name" value="ARSENATE REDUCTASE"/>
    <property type="match status" value="1"/>
</dbReference>
<dbReference type="SUPFAM" id="SSF52788">
    <property type="entry name" value="Phosphotyrosine protein phosphatases I"/>
    <property type="match status" value="1"/>
</dbReference>
<accession>A0A1D8IJP7</accession>
<dbReference type="RefSeq" id="WP_070077067.1">
    <property type="nucleotide sequence ID" value="NZ_CP017415.1"/>
</dbReference>
<evidence type="ECO:0000259" key="2">
    <source>
        <dbReference type="SMART" id="SM00226"/>
    </source>
</evidence>
<protein>
    <recommendedName>
        <fullName evidence="2">Phosphotyrosine protein phosphatase I domain-containing protein</fullName>
    </recommendedName>
</protein>
<dbReference type="KEGG" id="aprs:BI364_00335"/>
<organism evidence="3 4">
    <name type="scientific">Acidihalobacter yilgarnensis</name>
    <dbReference type="NCBI Taxonomy" id="2819280"/>
    <lineage>
        <taxon>Bacteria</taxon>
        <taxon>Pseudomonadati</taxon>
        <taxon>Pseudomonadota</taxon>
        <taxon>Gammaproteobacteria</taxon>
        <taxon>Chromatiales</taxon>
        <taxon>Ectothiorhodospiraceae</taxon>
        <taxon>Acidihalobacter</taxon>
    </lineage>
</organism>
<feature type="domain" description="Phosphotyrosine protein phosphatase I" evidence="2">
    <location>
        <begin position="13"/>
        <end position="147"/>
    </location>
</feature>
<dbReference type="PANTHER" id="PTHR43428:SF1">
    <property type="entry name" value="ARSENATE REDUCTASE"/>
    <property type="match status" value="1"/>
</dbReference>
<reference evidence="4" key="1">
    <citation type="submission" date="2016-09" db="EMBL/GenBank/DDBJ databases">
        <title>Acidihalobacter prosperus F5.</title>
        <authorList>
            <person name="Khaleque H.N."/>
            <person name="Ramsay J.P."/>
            <person name="Kaksonen A.H."/>
            <person name="Boxall N.J."/>
            <person name="Watkin E.L.J."/>
        </authorList>
    </citation>
    <scope>NUCLEOTIDE SEQUENCE [LARGE SCALE GENOMIC DNA]</scope>
    <source>
        <strain evidence="4">F5</strain>
    </source>
</reference>
<evidence type="ECO:0000256" key="1">
    <source>
        <dbReference type="ARBA" id="ARBA00022849"/>
    </source>
</evidence>
<keyword evidence="1" id="KW-0059">Arsenical resistance</keyword>
<evidence type="ECO:0000313" key="3">
    <source>
        <dbReference type="EMBL" id="AOU96673.1"/>
    </source>
</evidence>
<sequence length="158" mass="17971">MRGDGSPNFRRQPHILIIDAHNSDRSQMAEAFMRQEANGLVEVCSAGMQSKPLSRQTVQVMEEVGLDIRRQQEKLISRDRLLWADVIIIISDPDETLHAAVPSSATEKRWLIAAPRIEGDDDGDDGLDAYRTTRDQIRQRVDALVKSMRLFYGRSRPQ</sequence>
<dbReference type="Pfam" id="PF01451">
    <property type="entry name" value="LMWPc"/>
    <property type="match status" value="1"/>
</dbReference>
<dbReference type="GO" id="GO:0046685">
    <property type="term" value="P:response to arsenic-containing substance"/>
    <property type="evidence" value="ECO:0007669"/>
    <property type="project" value="UniProtKB-KW"/>
</dbReference>
<dbReference type="EMBL" id="CP017415">
    <property type="protein sequence ID" value="AOU96673.1"/>
    <property type="molecule type" value="Genomic_DNA"/>
</dbReference>